<dbReference type="EMBL" id="JAFLCK010000017">
    <property type="protein sequence ID" value="MBN8661202.1"/>
    <property type="molecule type" value="Genomic_DNA"/>
</dbReference>
<organism evidence="2 3">
    <name type="scientific">Candidatus Obscuribacter phosphatis</name>
    <dbReference type="NCBI Taxonomy" id="1906157"/>
    <lineage>
        <taxon>Bacteria</taxon>
        <taxon>Bacillati</taxon>
        <taxon>Candidatus Melainabacteria</taxon>
        <taxon>Candidatus Obscuribacterales</taxon>
        <taxon>Candidatus Obscuribacteraceae</taxon>
        <taxon>Candidatus Obscuribacter</taxon>
    </lineage>
</organism>
<sequence length="342" mass="37009">MPVMDILVTGASGFIGKHLVRALAKDGHNLSLLGRNKPSSNGASVDNSEFIACDIREWQSVESAVGGRRFDVVYHLAGMVSYRSSDLAEQVRVNVEGTRNILRVAHGMGARVIQTSSIAALGLPDQAMVKKGCFGDEKIVYNLGGRGLTYCDTKQAAEQVALEFFRQGLNVVLLNPGIVFGEGDTHPHHLAIFRSMKAGVPAVPPGGIPFSDIEDVVAAHISAIAKGRAGERYNLVSANLTFREAACIFAQIYNCRPPLFELPEWLVRLAGELAELAVLAGASKEKVTLTRQQAFLSCKRIFFKSDKAQDELGFVATPFRETVERTAPYYLSRLAVSSGQSA</sequence>
<name>A0A8J7PND1_9BACT</name>
<evidence type="ECO:0000313" key="2">
    <source>
        <dbReference type="EMBL" id="MBN8661202.1"/>
    </source>
</evidence>
<comment type="caution">
    <text evidence="2">The sequence shown here is derived from an EMBL/GenBank/DDBJ whole genome shotgun (WGS) entry which is preliminary data.</text>
</comment>
<reference evidence="2" key="1">
    <citation type="submission" date="2021-02" db="EMBL/GenBank/DDBJ databases">
        <title>Genome-Resolved Metagenomics of a Microbial Community Performing Photosynthetic Biological Nutrient Removal.</title>
        <authorList>
            <person name="Mcdaniel E.A."/>
        </authorList>
    </citation>
    <scope>NUCLEOTIDE SEQUENCE</scope>
    <source>
        <strain evidence="2">UWPOB_OBS1</strain>
    </source>
</reference>
<dbReference type="Proteomes" id="UP000664277">
    <property type="component" value="Unassembled WGS sequence"/>
</dbReference>
<dbReference type="AlphaFoldDB" id="A0A8J7PND1"/>
<dbReference type="GO" id="GO:0005737">
    <property type="term" value="C:cytoplasm"/>
    <property type="evidence" value="ECO:0007669"/>
    <property type="project" value="TreeGrafter"/>
</dbReference>
<dbReference type="GO" id="GO:0004029">
    <property type="term" value="F:aldehyde dehydrogenase (NAD+) activity"/>
    <property type="evidence" value="ECO:0007669"/>
    <property type="project" value="TreeGrafter"/>
</dbReference>
<feature type="domain" description="NAD-dependent epimerase/dehydratase" evidence="1">
    <location>
        <begin position="6"/>
        <end position="235"/>
    </location>
</feature>
<dbReference type="InterPro" id="IPR001509">
    <property type="entry name" value="Epimerase_deHydtase"/>
</dbReference>
<gene>
    <name evidence="2" type="ORF">J0M35_12615</name>
</gene>
<dbReference type="InterPro" id="IPR036291">
    <property type="entry name" value="NAD(P)-bd_dom_sf"/>
</dbReference>
<dbReference type="Pfam" id="PF01370">
    <property type="entry name" value="Epimerase"/>
    <property type="match status" value="1"/>
</dbReference>
<accession>A0A8J7PND1</accession>
<protein>
    <submittedName>
        <fullName evidence="2">SDR family NAD(P)-dependent oxidoreductase</fullName>
    </submittedName>
</protein>
<dbReference type="SUPFAM" id="SSF51735">
    <property type="entry name" value="NAD(P)-binding Rossmann-fold domains"/>
    <property type="match status" value="1"/>
</dbReference>
<dbReference type="PANTHER" id="PTHR48079:SF6">
    <property type="entry name" value="NAD(P)-BINDING DOMAIN-CONTAINING PROTEIN-RELATED"/>
    <property type="match status" value="1"/>
</dbReference>
<proteinExistence type="predicted"/>
<evidence type="ECO:0000259" key="1">
    <source>
        <dbReference type="Pfam" id="PF01370"/>
    </source>
</evidence>
<dbReference type="PANTHER" id="PTHR48079">
    <property type="entry name" value="PROTEIN YEEZ"/>
    <property type="match status" value="1"/>
</dbReference>
<evidence type="ECO:0000313" key="3">
    <source>
        <dbReference type="Proteomes" id="UP000664277"/>
    </source>
</evidence>
<dbReference type="Gene3D" id="3.40.50.720">
    <property type="entry name" value="NAD(P)-binding Rossmann-like Domain"/>
    <property type="match status" value="1"/>
</dbReference>
<dbReference type="InterPro" id="IPR051783">
    <property type="entry name" value="NAD(P)-dependent_oxidoreduct"/>
</dbReference>